<feature type="compositionally biased region" description="Basic residues" evidence="1">
    <location>
        <begin position="727"/>
        <end position="741"/>
    </location>
</feature>
<gene>
    <name evidence="2" type="ORF">ACHAW5_004186</name>
</gene>
<feature type="compositionally biased region" description="Basic and acidic residues" evidence="1">
    <location>
        <begin position="397"/>
        <end position="430"/>
    </location>
</feature>
<feature type="compositionally biased region" description="Low complexity" evidence="1">
    <location>
        <begin position="25"/>
        <end position="39"/>
    </location>
</feature>
<organism evidence="2 3">
    <name type="scientific">Stephanodiscus triporus</name>
    <dbReference type="NCBI Taxonomy" id="2934178"/>
    <lineage>
        <taxon>Eukaryota</taxon>
        <taxon>Sar</taxon>
        <taxon>Stramenopiles</taxon>
        <taxon>Ochrophyta</taxon>
        <taxon>Bacillariophyta</taxon>
        <taxon>Coscinodiscophyceae</taxon>
        <taxon>Thalassiosirophycidae</taxon>
        <taxon>Stephanodiscales</taxon>
        <taxon>Stephanodiscaceae</taxon>
        <taxon>Stephanodiscus</taxon>
    </lineage>
</organism>
<feature type="compositionally biased region" description="Polar residues" evidence="1">
    <location>
        <begin position="934"/>
        <end position="947"/>
    </location>
</feature>
<accession>A0ABD3PSR9</accession>
<feature type="compositionally biased region" description="Polar residues" evidence="1">
    <location>
        <begin position="104"/>
        <end position="114"/>
    </location>
</feature>
<protein>
    <submittedName>
        <fullName evidence="2">Uncharacterized protein</fullName>
    </submittedName>
</protein>
<feature type="compositionally biased region" description="Basic and acidic residues" evidence="1">
    <location>
        <begin position="821"/>
        <end position="841"/>
    </location>
</feature>
<evidence type="ECO:0000256" key="1">
    <source>
        <dbReference type="SAM" id="MobiDB-lite"/>
    </source>
</evidence>
<feature type="compositionally biased region" description="Basic and acidic residues" evidence="1">
    <location>
        <begin position="322"/>
        <end position="350"/>
    </location>
</feature>
<feature type="compositionally biased region" description="Low complexity" evidence="1">
    <location>
        <begin position="785"/>
        <end position="803"/>
    </location>
</feature>
<dbReference type="AlphaFoldDB" id="A0ABD3PSR9"/>
<feature type="compositionally biased region" description="Polar residues" evidence="1">
    <location>
        <begin position="491"/>
        <end position="503"/>
    </location>
</feature>
<feature type="compositionally biased region" description="Basic and acidic residues" evidence="1">
    <location>
        <begin position="273"/>
        <end position="291"/>
    </location>
</feature>
<dbReference type="EMBL" id="JALLAZ020000628">
    <property type="protein sequence ID" value="KAL3790619.1"/>
    <property type="molecule type" value="Genomic_DNA"/>
</dbReference>
<feature type="compositionally biased region" description="Basic and acidic residues" evidence="1">
    <location>
        <begin position="123"/>
        <end position="134"/>
    </location>
</feature>
<feature type="region of interest" description="Disordered" evidence="1">
    <location>
        <begin position="1016"/>
        <end position="1036"/>
    </location>
</feature>
<feature type="region of interest" description="Disordered" evidence="1">
    <location>
        <begin position="653"/>
        <end position="883"/>
    </location>
</feature>
<feature type="compositionally biased region" description="Low complexity" evidence="1">
    <location>
        <begin position="701"/>
        <end position="711"/>
    </location>
</feature>
<dbReference type="Proteomes" id="UP001530315">
    <property type="component" value="Unassembled WGS sequence"/>
</dbReference>
<feature type="compositionally biased region" description="Polar residues" evidence="1">
    <location>
        <begin position="522"/>
        <end position="549"/>
    </location>
</feature>
<dbReference type="Gene3D" id="2.20.110.10">
    <property type="entry name" value="Histone H3 K4-specific methyltransferase SET7/9 N-terminal domain"/>
    <property type="match status" value="1"/>
</dbReference>
<feature type="compositionally biased region" description="Polar residues" evidence="1">
    <location>
        <begin position="456"/>
        <end position="467"/>
    </location>
</feature>
<feature type="compositionally biased region" description="Polar residues" evidence="1">
    <location>
        <begin position="1"/>
        <end position="13"/>
    </location>
</feature>
<feature type="compositionally biased region" description="Polar residues" evidence="1">
    <location>
        <begin position="234"/>
        <end position="244"/>
    </location>
</feature>
<feature type="compositionally biased region" description="Basic and acidic residues" evidence="1">
    <location>
        <begin position="715"/>
        <end position="726"/>
    </location>
</feature>
<feature type="region of interest" description="Disordered" evidence="1">
    <location>
        <begin position="925"/>
        <end position="960"/>
    </location>
</feature>
<feature type="compositionally biased region" description="Basic and acidic residues" evidence="1">
    <location>
        <begin position="143"/>
        <end position="161"/>
    </location>
</feature>
<feature type="region of interest" description="Disordered" evidence="1">
    <location>
        <begin position="1"/>
        <end position="549"/>
    </location>
</feature>
<comment type="caution">
    <text evidence="2">The sequence shown here is derived from an EMBL/GenBank/DDBJ whole genome shotgun (WGS) entry which is preliminary data.</text>
</comment>
<feature type="compositionally biased region" description="Basic and acidic residues" evidence="1">
    <location>
        <begin position="372"/>
        <end position="389"/>
    </location>
</feature>
<feature type="compositionally biased region" description="Basic residues" evidence="1">
    <location>
        <begin position="468"/>
        <end position="478"/>
    </location>
</feature>
<sequence length="1087" mass="118893">MSFSGRAQSNSRGSEYYRIPRQDQHPQQQQPVHRPPSSRSHSRGPPPNDESRDNSGIARSSSIGRPLRSPTPERGNSRPRKPSPDGDAWTRSSSRSRLADTNRRSITPNSTTANHGGGAGVGVRDREDANDGRSIRRMQSSKNDSKIGRSDSDMSRGRSGSERTPPSSRSHSRGPPPNDESRDNSGIARSSSIGRPLRSPTPERGNSRPRKPSPDGDAWTRSSSRSRLADTNRRSITPNSTTANHGGGAGVGVRDREDANDGRSIRRMQSSKNDSKIGRSDSDMSRGRSGSERTPGASQSRDMPTRLWDGRSSSQHSSRYGQEFRRTDSVRSRGRLSAERTPKADVRSDSRSPMGLWDERSSSRHSSRKRADRREGQGRQHHEEEETRRCSPSPSGRETRRPLRDPSGERRSLSRTPSLREDNVPRDRLSPPRSSVEVYRGEQSQSFDGRYAGKATPSTTMEKSLSSTRHKDKQKRHPQGCQKYNPDDATDFSQSTGFLSKQTIKSSSSNHKSPKKHINSKATGSSVRSYSSSETPETGPLTSSTGKSSKGNFLKLRISSLGGVGGRMSLSTPPQNDVSICLSRVPIVKDDSTNGSIMDEEEIATCLFDRKGYCIRHPSVQLRKKKLFGAWNVIMVNCPECCMDEMRRLRRMSKQMAKSAARVDGAGRKNNGGSGEEKGAKSKKKAPRGVQDLEQKKQSSDRSPVSRSLSRSRSRKETSDATDAKKFAQRSKSRSKSHRGHHDTPSGDNSPPIFEFEIPLDAHGDLSSSYSPAPRSIKSHKSSSSKKSSGKSTRTNKTSKSMSGRGSSIKRESRGLSSSSQREKGKSRDGDSRSVSRESRPRSSQRITRQGSKLQVSKMPYKDHNNREGSYTGEINEYGQPNGRGTLRYMDGTEFEGKWKDGHSEEIDASMEKLKNGFSNWKSNTKMSKGGIGSQQSTEIHSSTGAPTISKGGEGQQHGRVSGMKWSDVNGFSGHYSGDVDSQHIPHGCGLMRYTNGVVEEGVFCNGVFQPPTTGPFQPSSVHGDENKEAPSSSMSVWSLKSSPTMAFGRAGHSVLAGHYVRDNGGMGASSVRGAPSSVHLCGPGGL</sequence>
<reference evidence="2 3" key="1">
    <citation type="submission" date="2024-10" db="EMBL/GenBank/DDBJ databases">
        <title>Updated reference genomes for cyclostephanoid diatoms.</title>
        <authorList>
            <person name="Roberts W.R."/>
            <person name="Alverson A.J."/>
        </authorList>
    </citation>
    <scope>NUCLEOTIDE SEQUENCE [LARGE SCALE GENOMIC DNA]</scope>
    <source>
        <strain evidence="2 3">AJA276-08</strain>
    </source>
</reference>
<evidence type="ECO:0000313" key="2">
    <source>
        <dbReference type="EMBL" id="KAL3790619.1"/>
    </source>
</evidence>
<evidence type="ECO:0000313" key="3">
    <source>
        <dbReference type="Proteomes" id="UP001530315"/>
    </source>
</evidence>
<feature type="compositionally biased region" description="Polar residues" evidence="1">
    <location>
        <begin position="311"/>
        <end position="320"/>
    </location>
</feature>
<name>A0ABD3PSR9_9STRA</name>
<proteinExistence type="predicted"/>
<keyword evidence="3" id="KW-1185">Reference proteome</keyword>
<dbReference type="SUPFAM" id="SSF82185">
    <property type="entry name" value="Histone H3 K4-specific methyltransferase SET7/9 N-terminal domain"/>
    <property type="match status" value="1"/>
</dbReference>
<feature type="compositionally biased region" description="Basic and acidic residues" evidence="1">
    <location>
        <begin position="691"/>
        <end position="700"/>
    </location>
</feature>
<feature type="compositionally biased region" description="Basic and acidic residues" evidence="1">
    <location>
        <begin position="253"/>
        <end position="264"/>
    </location>
</feature>